<evidence type="ECO:0000256" key="3">
    <source>
        <dbReference type="ARBA" id="ARBA00022741"/>
    </source>
</evidence>
<evidence type="ECO:0000313" key="7">
    <source>
        <dbReference type="Proteomes" id="UP000600171"/>
    </source>
</evidence>
<evidence type="ECO:0000313" key="6">
    <source>
        <dbReference type="EMBL" id="GGH64104.1"/>
    </source>
</evidence>
<evidence type="ECO:0000259" key="5">
    <source>
        <dbReference type="PROSITE" id="PS50893"/>
    </source>
</evidence>
<dbReference type="PANTHER" id="PTHR42734">
    <property type="entry name" value="METAL TRANSPORT SYSTEM ATP-BINDING PROTEIN TM_0124-RELATED"/>
    <property type="match status" value="1"/>
</dbReference>
<keyword evidence="7" id="KW-1185">Reference proteome</keyword>
<dbReference type="SMART" id="SM00382">
    <property type="entry name" value="AAA"/>
    <property type="match status" value="1"/>
</dbReference>
<reference evidence="6 7" key="1">
    <citation type="journal article" date="2014" name="Int. J. Syst. Evol. Microbiol.">
        <title>Complete genome sequence of Corynebacterium casei LMG S-19264T (=DSM 44701T), isolated from a smear-ripened cheese.</title>
        <authorList>
            <consortium name="US DOE Joint Genome Institute (JGI-PGF)"/>
            <person name="Walter F."/>
            <person name="Albersmeier A."/>
            <person name="Kalinowski J."/>
            <person name="Ruckert C."/>
        </authorList>
    </citation>
    <scope>NUCLEOTIDE SEQUENCE [LARGE SCALE GENOMIC DNA]</scope>
    <source>
        <strain evidence="6 7">CCM 8669</strain>
    </source>
</reference>
<name>A0A917MU80_9MICC</name>
<comment type="caution">
    <text evidence="6">The sequence shown here is derived from an EMBL/GenBank/DDBJ whole genome shotgun (WGS) entry which is preliminary data.</text>
</comment>
<dbReference type="Pfam" id="PF00005">
    <property type="entry name" value="ABC_tran"/>
    <property type="match status" value="1"/>
</dbReference>
<dbReference type="Gene3D" id="3.40.50.300">
    <property type="entry name" value="P-loop containing nucleotide triphosphate hydrolases"/>
    <property type="match status" value="1"/>
</dbReference>
<dbReference type="InterPro" id="IPR050153">
    <property type="entry name" value="Metal_Ion_Import_ABC"/>
</dbReference>
<dbReference type="InterPro" id="IPR003593">
    <property type="entry name" value="AAA+_ATPase"/>
</dbReference>
<dbReference type="Proteomes" id="UP000600171">
    <property type="component" value="Unassembled WGS sequence"/>
</dbReference>
<dbReference type="RefSeq" id="WP_188359867.1">
    <property type="nucleotide sequence ID" value="NZ_BMDC01000003.1"/>
</dbReference>
<keyword evidence="3" id="KW-0547">Nucleotide-binding</keyword>
<gene>
    <name evidence="6" type="ORF">GCM10007359_16070</name>
</gene>
<dbReference type="InterPro" id="IPR027417">
    <property type="entry name" value="P-loop_NTPase"/>
</dbReference>
<evidence type="ECO:0000256" key="2">
    <source>
        <dbReference type="ARBA" id="ARBA00022448"/>
    </source>
</evidence>
<comment type="similarity">
    <text evidence="1">Belongs to the ABC transporter superfamily.</text>
</comment>
<feature type="domain" description="ABC transporter" evidence="5">
    <location>
        <begin position="4"/>
        <end position="238"/>
    </location>
</feature>
<keyword evidence="4" id="KW-0067">ATP-binding</keyword>
<dbReference type="InterPro" id="IPR003439">
    <property type="entry name" value="ABC_transporter-like_ATP-bd"/>
</dbReference>
<proteinExistence type="inferred from homology"/>
<organism evidence="6 7">
    <name type="scientific">Rothia aerolata</name>
    <dbReference type="NCBI Taxonomy" id="1812262"/>
    <lineage>
        <taxon>Bacteria</taxon>
        <taxon>Bacillati</taxon>
        <taxon>Actinomycetota</taxon>
        <taxon>Actinomycetes</taxon>
        <taxon>Micrococcales</taxon>
        <taxon>Micrococcaceae</taxon>
        <taxon>Rothia</taxon>
    </lineage>
</organism>
<evidence type="ECO:0000256" key="1">
    <source>
        <dbReference type="ARBA" id="ARBA00005417"/>
    </source>
</evidence>
<evidence type="ECO:0000256" key="4">
    <source>
        <dbReference type="ARBA" id="ARBA00022840"/>
    </source>
</evidence>
<dbReference type="EMBL" id="BMDC01000003">
    <property type="protein sequence ID" value="GGH64104.1"/>
    <property type="molecule type" value="Genomic_DNA"/>
</dbReference>
<dbReference type="PROSITE" id="PS00211">
    <property type="entry name" value="ABC_TRANSPORTER_1"/>
    <property type="match status" value="1"/>
</dbReference>
<dbReference type="PANTHER" id="PTHR42734:SF5">
    <property type="entry name" value="IRON TRANSPORT SYSTEM ATP-BINDING PROTEIN HI_0361-RELATED"/>
    <property type="match status" value="1"/>
</dbReference>
<dbReference type="InterPro" id="IPR017871">
    <property type="entry name" value="ABC_transporter-like_CS"/>
</dbReference>
<dbReference type="PROSITE" id="PS50893">
    <property type="entry name" value="ABC_TRANSPORTER_2"/>
    <property type="match status" value="1"/>
</dbReference>
<dbReference type="GO" id="GO:0005524">
    <property type="term" value="F:ATP binding"/>
    <property type="evidence" value="ECO:0007669"/>
    <property type="project" value="UniProtKB-KW"/>
</dbReference>
<sequence length="247" mass="26627">MIALEFSNVGVNYGPVQALEQASFRLEAGVLCGLIGVNGSGKSTLFKAAMGVEPLSCGSITVLGQSPERARQSGLVSYMPQSERVDWTFPVSVREVVAMGRYRGLGITRRLRAQDRAEVDVALERVGLAQLGKRQIGELSGGQKKRVFMARALAQKAQLFLLDEPFAGVDTASEALLIEVLKELRDDGATVLLATHGVEGLGAYADRAILLKNRVLLHDSPQLVLRPENLALAFGMDSAVHERGERS</sequence>
<accession>A0A917MU80</accession>
<keyword evidence="2" id="KW-0813">Transport</keyword>
<dbReference type="SUPFAM" id="SSF52540">
    <property type="entry name" value="P-loop containing nucleoside triphosphate hydrolases"/>
    <property type="match status" value="1"/>
</dbReference>
<dbReference type="CDD" id="cd03235">
    <property type="entry name" value="ABC_Metallic_Cations"/>
    <property type="match status" value="1"/>
</dbReference>
<dbReference type="AlphaFoldDB" id="A0A917MU80"/>
<protein>
    <submittedName>
        <fullName evidence="6">ABC transporter</fullName>
    </submittedName>
</protein>
<dbReference type="GO" id="GO:0016887">
    <property type="term" value="F:ATP hydrolysis activity"/>
    <property type="evidence" value="ECO:0007669"/>
    <property type="project" value="InterPro"/>
</dbReference>